<proteinExistence type="predicted"/>
<dbReference type="Proteomes" id="UP000094527">
    <property type="component" value="Unassembled WGS sequence"/>
</dbReference>
<dbReference type="GO" id="GO:0005096">
    <property type="term" value="F:GTPase activator activity"/>
    <property type="evidence" value="ECO:0007669"/>
    <property type="project" value="UniProtKB-KW"/>
</dbReference>
<dbReference type="SUPFAM" id="SSF52087">
    <property type="entry name" value="CRAL/TRIO domain"/>
    <property type="match status" value="1"/>
</dbReference>
<evidence type="ECO:0000259" key="6">
    <source>
        <dbReference type="PROSITE" id="PS50191"/>
    </source>
</evidence>
<feature type="domain" description="CRAL-TRIO" evidence="6">
    <location>
        <begin position="1450"/>
        <end position="1608"/>
    </location>
</feature>
<feature type="signal peptide" evidence="4">
    <location>
        <begin position="1"/>
        <end position="34"/>
    </location>
</feature>
<dbReference type="InterPro" id="IPR001936">
    <property type="entry name" value="RasGAP_dom"/>
</dbReference>
<feature type="region of interest" description="Disordered" evidence="3">
    <location>
        <begin position="2327"/>
        <end position="2348"/>
    </location>
</feature>
<dbReference type="SMART" id="SM00323">
    <property type="entry name" value="RasGAP"/>
    <property type="match status" value="1"/>
</dbReference>
<keyword evidence="8" id="KW-1185">Reference proteome</keyword>
<keyword evidence="1" id="KW-0343">GTPase activation</keyword>
<dbReference type="SUPFAM" id="SSF48371">
    <property type="entry name" value="ARM repeat"/>
    <property type="match status" value="2"/>
</dbReference>
<dbReference type="InterPro" id="IPR016024">
    <property type="entry name" value="ARM-type_fold"/>
</dbReference>
<evidence type="ECO:0000256" key="1">
    <source>
        <dbReference type="ARBA" id="ARBA00022468"/>
    </source>
</evidence>
<name>A0A1D2NBQ3_ORCCI</name>
<comment type="caution">
    <text evidence="7">The sequence shown here is derived from an EMBL/GenBank/DDBJ whole genome shotgun (WGS) entry which is preliminary data.</text>
</comment>
<dbReference type="InterPro" id="IPR011993">
    <property type="entry name" value="PH-like_dom_sf"/>
</dbReference>
<gene>
    <name evidence="7" type="ORF">Ocin01_03985</name>
</gene>
<feature type="domain" description="Ras-GAP" evidence="5">
    <location>
        <begin position="1118"/>
        <end position="1313"/>
    </location>
</feature>
<dbReference type="SMART" id="SM00516">
    <property type="entry name" value="SEC14"/>
    <property type="match status" value="1"/>
</dbReference>
<keyword evidence="4" id="KW-0732">Signal</keyword>
<dbReference type="CDD" id="cd13313">
    <property type="entry name" value="PH_NF1"/>
    <property type="match status" value="1"/>
</dbReference>
<dbReference type="CDD" id="cd05130">
    <property type="entry name" value="RasGAP_Neurofibromin"/>
    <property type="match status" value="1"/>
</dbReference>
<evidence type="ECO:0000256" key="3">
    <source>
        <dbReference type="SAM" id="MobiDB-lite"/>
    </source>
</evidence>
<dbReference type="Pfam" id="PF00616">
    <property type="entry name" value="RasGAP"/>
    <property type="match status" value="2"/>
</dbReference>
<evidence type="ECO:0000259" key="5">
    <source>
        <dbReference type="PROSITE" id="PS50018"/>
    </source>
</evidence>
<sequence>MISPGKHFMSCHSFRLLIFDFGVIMLFWQLPCRTGPQTTHARYNVEQNKDCLIYISHYRFSLVISGLTKILQKVNETVICYHFVIAEASWSRFREALLRVLAHCDGHVGKVLEWPAKDTTRYDEAMNVKLLLREVTQFIDLPPESPQVIQVRALASRVLYALSVNNFNAVFNRVSGRLQELSTTSEENPDYTDIDLIQHISLDLVRLNKLLNETVQKFKSLKKGAHLVLMNALEKAIWNWMDNYPHEFADLQKKPCEDLAKCCESLFELLDSFAENNKRRAAVWPLQIMLLVLSPKILEEIVNADAGAPCSPRHCKKKQFMDSLKKALSPHSSSKQLTEAAAVTCVKLCKVSTYINILDRNNVVFLLVQNVFNDLKRLTLQEKVTNLKFKEKASEEPASYKNLLFWMVRLIHADPMLMLNNQGKAGHEIQSSTLELINGLVSLVHQTSMPDVAQEAMEALLVLHRPEKIEMWNPEAPINTFWDVSSQVLFSISQKLIQHLIVNYTDILKWLREILICRNAFLSRHKDYANVGSHIAICRQAHIKLEVVFFMYLWSIDMEAVPIAMSCFALLCEEADIRCGPDELTVTCLLPNYHIYLELAQASANLNTGRVSLQKKIMALLRKIEHCTTGVLQVRTGVHQVCCRIIKLIGNFQVVRKPEHCVGGKFYELGFNHQALSGVPQRRESEWGGGRTQGISEFHHRGKRRASHHSSDHDLEDQINEWANMTGFLCALGGVCLQRKSPARLPLSSSSTLSLDSRKSSVLTSQDMQYCPVTQFVSQLLRLLVCANEKFGAQIQKHVKELVGHEMAPALYPILFDQIKVIVEKFFDQQGQVIVTDINTQFIEHIIFIMKNVLENKMDQPSEHLGATSIETMMLAIVRYVRHIDMTVHALHIRTKLCQLVEAMMNRRDDLAFRQEMKFRNKLVEYLTDWVMGTSHQIVPPTQGDVTLITRDLDQACMEAVAALLRGLPLQPEESDRGDLMEAKSQLFLKYFTLFKNLLNECTEGQELEQKGPKAAHANKLQALRNATIQAMSNLLSANIDSGLMHSISLGYHPDLQTRAAFMEVLTKILQQGTEFDTLAETVLADRFEQLVQLVTMIGDKGELPIAMALANVVPFHQMDELARVLVTLFDAKHLLSPLLWNMFYREVEASDCMQTLFRGNSLASKIMAFCFKIYGASYLQSLLEPMIRPLQTENHVSFEVDPARLEPTDDIEQHRQNLIALTQRVFDAIVSSADRFPPQLRSMCHCLYQVLSKRFPQFPQNNMGAVGTVIFLRFINPAIVSPCESGIVDKQPPTKIKRGLMLVSKILQNIANHVEFSKEQHMLPFNDFVRVNFEAGRRFFVQIASDCETVEQSGSHCLSFVSDANVVALHRLLWTHQEKIGDYLSSSRDHKAVGRRPFDKMATLLAYLGPPEHKPVDSHLLFSSYTRWSSMDMTSTKFEEIMSKHNMHEKDEFKSIKSLNIFYQAGTSRAGNPVFYYVARRYKIADTNGDLLIYHVILTLKPFCHKPFELVVDFTHTCSDNRFRTEYLQKWFVVLPEVAYENLHAAYIYNCNSWVREYTKYHDRILAPLKGNRKIVFLDSTNRLSDCIDVDQQKLPGATLSLDEDLKVFNNALKLSHKDTKVTIKVGPSAIQITSAEKTKVLSHSVLLNDVYYASEIEEVCLVDDNQFTLTIANESGPLSFIHNDCDSIVQAIIHIRNRWELSQPDSVTVHQKIRPKDVPGTLLNMALLNLGSSDPNLRTAAYNQLCALTATFDLKIEGQLLETWGLCIPSNNTLFIKSVSEKLAHNEPRLTLEFLEECIHGFSASSIELKHLCLEYITPWLPNLVKFCKHSDDNKRQKVAMILDKLITLTIEEVEMYPSIQAKIWGSLGQVPDLIDMVLDSFIKRSVTGGLGSPQAEIMADTAVALASANVQLVARKVIGRLCRVLEKTCTSPVATLEQHLMWDDIAILARYLLMLSFNNCLDVAHHLPYLVHVVCFLVCTGSVSMRASTHGLVINIIHSLCTCTQPQFSEETHRVLRLSLDEFSLPKFYLLFGISKVKSAAVTAFRSSYRHAGDRWLGHYSPMDRERLALTSLEVITDALLEIVEACMRDIPECDWLQCWTQLAKSFAFRYNPALQPRALIVFGCISKSIQDQDIKQLLRILVKALESFSDVVLIEAIVMCLTRLIPLLRPESAIHRMMFWVAISVLQLDEVSLYASGLALLEQNLHTLDSQAMFETKSLEQIMTSTREPLEWHFKQLDHAVGLSFKTNFHFALVGHLLKGFRHPTPTTVSRTSRILTMLLGVVAKPAKKDKFEVTKESVAYLAALVSVSEEVRSRCHVRHHMSRHLASSNENMNWSPKSPTNRRQKSWDLLDQSALIQAHRQQGKQTTVQQSQARALFKSQRSFSVPTTKDNSKEGEECKRASVSNENNVLLDPEVVSDVQTQALLLTVLATLVKYTTDEAEMRVLYDYLAEASVVFPKVFPVIHTLLDAKITNVLSLCHDQVILNAVQNIIQNMITLEDGSQQQPHYLQSMGFGGLWRFAGPFTKSNCTAESAELFVNCLEAMVETCLPSEDGELEQYPSMLSVSSAVNLSSSLSSLTLGSPTEKGSVHTNF</sequence>
<feature type="compositionally biased region" description="Polar residues" evidence="3">
    <location>
        <begin position="2330"/>
        <end position="2346"/>
    </location>
</feature>
<protein>
    <submittedName>
        <fullName evidence="7">Neurofibromin</fullName>
    </submittedName>
</protein>
<evidence type="ECO:0000256" key="4">
    <source>
        <dbReference type="SAM" id="SignalP"/>
    </source>
</evidence>
<dbReference type="PANTHER" id="PTHR10194">
    <property type="entry name" value="RAS GTPASE-ACTIVATING PROTEINS"/>
    <property type="match status" value="1"/>
</dbReference>
<dbReference type="OrthoDB" id="28245at2759"/>
<feature type="chain" id="PRO_5008905325" evidence="4">
    <location>
        <begin position="35"/>
        <end position="2597"/>
    </location>
</feature>
<dbReference type="Pfam" id="PF21877">
    <property type="entry name" value="PH_NF1"/>
    <property type="match status" value="1"/>
</dbReference>
<dbReference type="EMBL" id="LJIJ01000099">
    <property type="protein sequence ID" value="ODN02677.1"/>
    <property type="molecule type" value="Genomic_DNA"/>
</dbReference>
<keyword evidence="2" id="KW-0597">Phosphoprotein</keyword>
<dbReference type="Gene3D" id="1.10.506.10">
    <property type="entry name" value="GTPase Activation - p120gap, domain 1"/>
    <property type="match status" value="2"/>
</dbReference>
<dbReference type="SUPFAM" id="SSF48350">
    <property type="entry name" value="GTPase activation domain, GAP"/>
    <property type="match status" value="1"/>
</dbReference>
<dbReference type="InterPro" id="IPR001251">
    <property type="entry name" value="CRAL-TRIO_dom"/>
</dbReference>
<dbReference type="STRING" id="48709.A0A1D2NBQ3"/>
<dbReference type="Pfam" id="PF13716">
    <property type="entry name" value="CRAL_TRIO_2"/>
    <property type="match status" value="1"/>
</dbReference>
<dbReference type="FunFam" id="1.10.506.10:FF:000015">
    <property type="entry name" value="Neurofibromin isoform 1"/>
    <property type="match status" value="1"/>
</dbReference>
<dbReference type="PANTHER" id="PTHR10194:SF142">
    <property type="entry name" value="NEUROFIBROMIN"/>
    <property type="match status" value="1"/>
</dbReference>
<evidence type="ECO:0000313" key="8">
    <source>
        <dbReference type="Proteomes" id="UP000094527"/>
    </source>
</evidence>
<dbReference type="InterPro" id="IPR039360">
    <property type="entry name" value="Ras_GTPase"/>
</dbReference>
<evidence type="ECO:0000313" key="7">
    <source>
        <dbReference type="EMBL" id="ODN02677.1"/>
    </source>
</evidence>
<accession>A0A1D2NBQ3</accession>
<organism evidence="7 8">
    <name type="scientific">Orchesella cincta</name>
    <name type="common">Springtail</name>
    <name type="synonym">Podura cincta</name>
    <dbReference type="NCBI Taxonomy" id="48709"/>
    <lineage>
        <taxon>Eukaryota</taxon>
        <taxon>Metazoa</taxon>
        <taxon>Ecdysozoa</taxon>
        <taxon>Arthropoda</taxon>
        <taxon>Hexapoda</taxon>
        <taxon>Collembola</taxon>
        <taxon>Entomobryomorpha</taxon>
        <taxon>Entomobryoidea</taxon>
        <taxon>Orchesellidae</taxon>
        <taxon>Orchesellinae</taxon>
        <taxon>Orchesella</taxon>
    </lineage>
</organism>
<dbReference type="PROSITE" id="PS50018">
    <property type="entry name" value="RAS_GTPASE_ACTIV_2"/>
    <property type="match status" value="1"/>
</dbReference>
<dbReference type="InterPro" id="IPR008936">
    <property type="entry name" value="Rho_GTPase_activation_prot"/>
</dbReference>
<dbReference type="CDD" id="cd00170">
    <property type="entry name" value="SEC14"/>
    <property type="match status" value="1"/>
</dbReference>
<evidence type="ECO:0000256" key="2">
    <source>
        <dbReference type="ARBA" id="ARBA00022553"/>
    </source>
</evidence>
<reference evidence="7 8" key="1">
    <citation type="journal article" date="2016" name="Genome Biol. Evol.">
        <title>Gene Family Evolution Reflects Adaptation to Soil Environmental Stressors in the Genome of the Collembolan Orchesella cincta.</title>
        <authorList>
            <person name="Faddeeva-Vakhrusheva A."/>
            <person name="Derks M.F."/>
            <person name="Anvar S.Y."/>
            <person name="Agamennone V."/>
            <person name="Suring W."/>
            <person name="Smit S."/>
            <person name="van Straalen N.M."/>
            <person name="Roelofs D."/>
        </authorList>
    </citation>
    <scope>NUCLEOTIDE SEQUENCE [LARGE SCALE GENOMIC DNA]</scope>
    <source>
        <tissue evidence="7">Mixed pool</tissue>
    </source>
</reference>
<dbReference type="PROSITE" id="PS50191">
    <property type="entry name" value="CRAL_TRIO"/>
    <property type="match status" value="1"/>
</dbReference>
<dbReference type="InterPro" id="IPR036865">
    <property type="entry name" value="CRAL-TRIO_dom_sf"/>
</dbReference>
<dbReference type="Gene3D" id="2.30.29.30">
    <property type="entry name" value="Pleckstrin-homology domain (PH domain)/Phosphotyrosine-binding domain (PTB)"/>
    <property type="match status" value="1"/>
</dbReference>
<dbReference type="OMA" id="TKEPYMF"/>
<dbReference type="InterPro" id="IPR054071">
    <property type="entry name" value="PH_NF1"/>
</dbReference>
<dbReference type="Gene3D" id="3.40.525.10">
    <property type="entry name" value="CRAL-TRIO lipid binding domain"/>
    <property type="match status" value="1"/>
</dbReference>